<dbReference type="EMBL" id="MWDB01000054">
    <property type="protein sequence ID" value="OQB40192.1"/>
    <property type="molecule type" value="Genomic_DNA"/>
</dbReference>
<dbReference type="SMART" id="SM00487">
    <property type="entry name" value="DEXDc"/>
    <property type="match status" value="1"/>
</dbReference>
<evidence type="ECO:0000256" key="2">
    <source>
        <dbReference type="ARBA" id="ARBA00009046"/>
    </source>
</evidence>
<evidence type="ECO:0000256" key="7">
    <source>
        <dbReference type="ARBA" id="ARBA00022806"/>
    </source>
</evidence>
<dbReference type="Gene3D" id="3.40.50.300">
    <property type="entry name" value="P-loop containing nucleotide triphosphate hydrolases"/>
    <property type="match status" value="2"/>
</dbReference>
<keyword evidence="5" id="KW-0547">Nucleotide-binding</keyword>
<evidence type="ECO:0000313" key="12">
    <source>
        <dbReference type="EMBL" id="OQB40192.1"/>
    </source>
</evidence>
<dbReference type="InterPro" id="IPR011545">
    <property type="entry name" value="DEAD/DEAH_box_helicase_dom"/>
</dbReference>
<dbReference type="PANTHER" id="PTHR47959:SF16">
    <property type="entry name" value="CRISPR-ASSOCIATED NUCLEASE_HELICASE CAS3-RELATED"/>
    <property type="match status" value="1"/>
</dbReference>
<dbReference type="Proteomes" id="UP000485621">
    <property type="component" value="Unassembled WGS sequence"/>
</dbReference>
<keyword evidence="6 12" id="KW-0378">Hydrolase</keyword>
<dbReference type="GO" id="GO:0003724">
    <property type="term" value="F:RNA helicase activity"/>
    <property type="evidence" value="ECO:0007669"/>
    <property type="project" value="TreeGrafter"/>
</dbReference>
<evidence type="ECO:0000256" key="4">
    <source>
        <dbReference type="ARBA" id="ARBA00022723"/>
    </source>
</evidence>
<dbReference type="GO" id="GO:0004519">
    <property type="term" value="F:endonuclease activity"/>
    <property type="evidence" value="ECO:0007669"/>
    <property type="project" value="UniProtKB-KW"/>
</dbReference>
<dbReference type="Gene3D" id="1.10.3210.30">
    <property type="match status" value="1"/>
</dbReference>
<keyword evidence="12" id="KW-0255">Endonuclease</keyword>
<feature type="domain" description="HD Cas3-type" evidence="11">
    <location>
        <begin position="9"/>
        <end position="195"/>
    </location>
</feature>
<protein>
    <submittedName>
        <fullName evidence="12">CRISPR-associated endonuclease/helicase Cas3</fullName>
        <ecNumber evidence="12">3.1.-.-</ecNumber>
    </submittedName>
</protein>
<dbReference type="InterPro" id="IPR014001">
    <property type="entry name" value="Helicase_ATP-bd"/>
</dbReference>
<dbReference type="InterPro" id="IPR038257">
    <property type="entry name" value="CRISPR-assoc_Cas3_HD_sf"/>
</dbReference>
<comment type="caution">
    <text evidence="12">The sequence shown here is derived from an EMBL/GenBank/DDBJ whole genome shotgun (WGS) entry which is preliminary data.</text>
</comment>
<evidence type="ECO:0000256" key="5">
    <source>
        <dbReference type="ARBA" id="ARBA00022741"/>
    </source>
</evidence>
<comment type="similarity">
    <text evidence="1">In the N-terminal section; belongs to the CRISPR-associated nuclease Cas3-HD family.</text>
</comment>
<keyword evidence="7 12" id="KW-0347">Helicase</keyword>
<reference evidence="12" key="1">
    <citation type="submission" date="2017-02" db="EMBL/GenBank/DDBJ databases">
        <title>Delving into the versatile metabolic prowess of the omnipresent phylum Bacteroidetes.</title>
        <authorList>
            <person name="Nobu M.K."/>
            <person name="Mei R."/>
            <person name="Narihiro T."/>
            <person name="Kuroda K."/>
            <person name="Liu W.-T."/>
        </authorList>
    </citation>
    <scope>NUCLEOTIDE SEQUENCE</scope>
    <source>
        <strain evidence="12">ADurb.Bin160</strain>
    </source>
</reference>
<dbReference type="InterPro" id="IPR027417">
    <property type="entry name" value="P-loop_NTPase"/>
</dbReference>
<organism evidence="12">
    <name type="scientific">candidate division CPR1 bacterium ADurb.Bin160</name>
    <dbReference type="NCBI Taxonomy" id="1852826"/>
    <lineage>
        <taxon>Bacteria</taxon>
        <taxon>candidate division CPR1</taxon>
    </lineage>
</organism>
<evidence type="ECO:0000259" key="10">
    <source>
        <dbReference type="PROSITE" id="PS51192"/>
    </source>
</evidence>
<dbReference type="InterPro" id="IPR050079">
    <property type="entry name" value="DEAD_box_RNA_helicase"/>
</dbReference>
<keyword evidence="8" id="KW-0067">ATP-binding</keyword>
<dbReference type="GO" id="GO:0005829">
    <property type="term" value="C:cytosol"/>
    <property type="evidence" value="ECO:0007669"/>
    <property type="project" value="TreeGrafter"/>
</dbReference>
<dbReference type="CDD" id="cd09641">
    <property type="entry name" value="Cas3''_I"/>
    <property type="match status" value="1"/>
</dbReference>
<keyword evidence="3" id="KW-0540">Nuclease</keyword>
<dbReference type="PROSITE" id="PS51643">
    <property type="entry name" value="HD_CAS3"/>
    <property type="match status" value="1"/>
</dbReference>
<dbReference type="SUPFAM" id="SSF52540">
    <property type="entry name" value="P-loop containing nucleoside triphosphate hydrolases"/>
    <property type="match status" value="1"/>
</dbReference>
<evidence type="ECO:0000256" key="9">
    <source>
        <dbReference type="ARBA" id="ARBA00023118"/>
    </source>
</evidence>
<accession>A0A1V5ZJD5</accession>
<name>A0A1V5ZJD5_9BACT</name>
<feature type="domain" description="Helicase ATP-binding" evidence="10">
    <location>
        <begin position="231"/>
        <end position="408"/>
    </location>
</feature>
<evidence type="ECO:0000259" key="11">
    <source>
        <dbReference type="PROSITE" id="PS51643"/>
    </source>
</evidence>
<dbReference type="GO" id="GO:0016787">
    <property type="term" value="F:hydrolase activity"/>
    <property type="evidence" value="ECO:0007669"/>
    <property type="project" value="UniProtKB-KW"/>
</dbReference>
<dbReference type="NCBIfam" id="TIGR01587">
    <property type="entry name" value="cas3_core"/>
    <property type="match status" value="1"/>
</dbReference>
<evidence type="ECO:0000256" key="6">
    <source>
        <dbReference type="ARBA" id="ARBA00022801"/>
    </source>
</evidence>
<dbReference type="NCBIfam" id="TIGR01596">
    <property type="entry name" value="cas3_HD"/>
    <property type="match status" value="1"/>
</dbReference>
<evidence type="ECO:0000256" key="1">
    <source>
        <dbReference type="ARBA" id="ARBA00006847"/>
    </source>
</evidence>
<dbReference type="PROSITE" id="PS51192">
    <property type="entry name" value="HELICASE_ATP_BIND_1"/>
    <property type="match status" value="1"/>
</dbReference>
<comment type="similarity">
    <text evidence="2">In the central section; belongs to the CRISPR-associated helicase Cas3 family.</text>
</comment>
<dbReference type="EC" id="3.1.-.-" evidence="12"/>
<dbReference type="AlphaFoldDB" id="A0A1V5ZJD5"/>
<dbReference type="GO" id="GO:0046872">
    <property type="term" value="F:metal ion binding"/>
    <property type="evidence" value="ECO:0007669"/>
    <property type="project" value="UniProtKB-KW"/>
</dbReference>
<keyword evidence="9" id="KW-0051">Antiviral defense</keyword>
<dbReference type="Pfam" id="PF22590">
    <property type="entry name" value="Cas3-like_C_2"/>
    <property type="match status" value="1"/>
</dbReference>
<gene>
    <name evidence="12" type="primary">ygcB</name>
    <name evidence="12" type="ORF">BWY04_01425</name>
</gene>
<evidence type="ECO:0000256" key="8">
    <source>
        <dbReference type="ARBA" id="ARBA00022840"/>
    </source>
</evidence>
<dbReference type="GO" id="GO:0003676">
    <property type="term" value="F:nucleic acid binding"/>
    <property type="evidence" value="ECO:0007669"/>
    <property type="project" value="InterPro"/>
</dbReference>
<dbReference type="InterPro" id="IPR006483">
    <property type="entry name" value="CRISPR-assoc_Cas3_HD"/>
</dbReference>
<dbReference type="PANTHER" id="PTHR47959">
    <property type="entry name" value="ATP-DEPENDENT RNA HELICASE RHLE-RELATED"/>
    <property type="match status" value="1"/>
</dbReference>
<dbReference type="GO" id="GO:0051607">
    <property type="term" value="P:defense response to virus"/>
    <property type="evidence" value="ECO:0007669"/>
    <property type="project" value="UniProtKB-KW"/>
</dbReference>
<evidence type="ECO:0000256" key="3">
    <source>
        <dbReference type="ARBA" id="ARBA00022722"/>
    </source>
</evidence>
<keyword evidence="4" id="KW-0479">Metal-binding</keyword>
<dbReference type="Pfam" id="PF00270">
    <property type="entry name" value="DEAD"/>
    <property type="match status" value="1"/>
</dbReference>
<proteinExistence type="inferred from homology"/>
<dbReference type="GO" id="GO:0005524">
    <property type="term" value="F:ATP binding"/>
    <property type="evidence" value="ECO:0007669"/>
    <property type="project" value="UniProtKB-KW"/>
</dbReference>
<sequence>MLNEKIFYAKSNGETIENHTDKVLKAYTKLKDLGYNRDFLDDNIDFIIRNIILFHDAGKKNPEFQNRIRKILKIENIFDWKEGNVPHEWLSPAFISEEKEKAIKNKLKNLNFDPEKFFNFIIFVILSHHNRENQLPDDELIKKMFNWINKNFSENADYFYNAKTILNIYNSVEHWKKYFKYRIKWLGILLKCDYAASAGINPEIAYQGDYSMDFDIWLSNKGYKLRDFQDEAKKQSDKSVILIASTGIGKTECSINWINGNKAFYLLGIRIAVNEMYKRFKNIFRDNVVLLHGESSYLFAKLEDSDYDYEIKIAKARQLSYPLTIATADQLVTSVFKYSGFELVYFTASYSKFVIDEIQSFTPASIAAIVVFLKEIHSLGGRFMLMTATLPPFVKDEFNGMTNMYFYQPKLLNVLRHRIKTIDSFINSEENIHLIKELSKGKKTIIICNTVKKSQEMFDLLKELNPDVIHSRFIGIHRKWKERKIVRSQCPCIWITTQVVEASLDIDFDILFTENASVESIFQRLGRCYRNREYKKIDPNIYIFKSEHSNIYDPYIFNKTWESLINYDNKLISEEDKQNIIKDVFSDIEKTKYFIEYKKQKELLELGYRSKNKIEAEEDFRQITNNYIVIPETVFKKYENKINFLLSFIDDTRNPRINRIKKQAKLKSYTIPIQLFGKGLKCLKPIGESKYCKIHNIKLLSGDNYTFEKGLEIIHGNEELLNNII</sequence>
<dbReference type="InterPro" id="IPR006474">
    <property type="entry name" value="Helicase_Cas3_CRISPR-ass_core"/>
</dbReference>
<dbReference type="InterPro" id="IPR054712">
    <property type="entry name" value="Cas3-like_dom"/>
</dbReference>